<name>A0A1W6LFV7_9BURK</name>
<dbReference type="AlphaFoldDB" id="A0A1W6LFV7"/>
<dbReference type="PANTHER" id="PTHR48100:SF44">
    <property type="entry name" value="PHOSPHATASE C1620.13-RELATED"/>
    <property type="match status" value="1"/>
</dbReference>
<dbReference type="SUPFAM" id="SSF53254">
    <property type="entry name" value="Phosphoglycerate mutase-like"/>
    <property type="match status" value="1"/>
</dbReference>
<dbReference type="GO" id="GO:0005829">
    <property type="term" value="C:cytosol"/>
    <property type="evidence" value="ECO:0007669"/>
    <property type="project" value="TreeGrafter"/>
</dbReference>
<dbReference type="GO" id="GO:0016791">
    <property type="term" value="F:phosphatase activity"/>
    <property type="evidence" value="ECO:0007669"/>
    <property type="project" value="TreeGrafter"/>
</dbReference>
<dbReference type="SMART" id="SM00855">
    <property type="entry name" value="PGAM"/>
    <property type="match status" value="1"/>
</dbReference>
<evidence type="ECO:0000313" key="1">
    <source>
        <dbReference type="EMBL" id="ARN23145.1"/>
    </source>
</evidence>
<dbReference type="Pfam" id="PF00300">
    <property type="entry name" value="His_Phos_1"/>
    <property type="match status" value="1"/>
</dbReference>
<dbReference type="InterPro" id="IPR029033">
    <property type="entry name" value="His_PPase_superfam"/>
</dbReference>
<proteinExistence type="predicted"/>
<dbReference type="RefSeq" id="WP_085753459.1">
    <property type="nucleotide sequence ID" value="NZ_BSPR01000017.1"/>
</dbReference>
<dbReference type="STRING" id="946333.A4W93_26380"/>
<dbReference type="OrthoDB" id="9783269at2"/>
<dbReference type="Gene3D" id="3.40.50.1240">
    <property type="entry name" value="Phosphoglycerate mutase-like"/>
    <property type="match status" value="1"/>
</dbReference>
<dbReference type="EMBL" id="CP015118">
    <property type="protein sequence ID" value="ARN23145.1"/>
    <property type="molecule type" value="Genomic_DNA"/>
</dbReference>
<dbReference type="InterPro" id="IPR013078">
    <property type="entry name" value="His_Pase_superF_clade-1"/>
</dbReference>
<gene>
    <name evidence="1" type="ORF">A4W93_26380</name>
</gene>
<dbReference type="Proteomes" id="UP000193427">
    <property type="component" value="Chromosome"/>
</dbReference>
<dbReference type="InterPro" id="IPR050275">
    <property type="entry name" value="PGM_Phosphatase"/>
</dbReference>
<evidence type="ECO:0000313" key="2">
    <source>
        <dbReference type="Proteomes" id="UP000193427"/>
    </source>
</evidence>
<keyword evidence="2" id="KW-1185">Reference proteome</keyword>
<accession>A0A1W6LFV7</accession>
<dbReference type="PANTHER" id="PTHR48100">
    <property type="entry name" value="BROAD-SPECIFICITY PHOSPHATASE YOR283W-RELATED"/>
    <property type="match status" value="1"/>
</dbReference>
<sequence length="225" mass="24300">MNQTTRILAIRHGETAWNVDTRIQGQLDIPLNATGRWQAEQLGRAIADEGLDAVYTSDLARARETAEAVGRGAGLPLVLDTGLRERAFGVFQGLTFAEIEAQWPEAAVRWRKRDPSFGPDGGEVLTEFYQRCVDTAARIAAAHPGQSIALVAHGGVMDCLYRAATRVDLQAPRSWLLGNASINRLLWSPEGFSLVGWSDTQHLDGAVARDETNDASGAGRVGHAA</sequence>
<dbReference type="KEGG" id="rgu:A4W93_26380"/>
<dbReference type="CDD" id="cd07067">
    <property type="entry name" value="HP_PGM_like"/>
    <property type="match status" value="1"/>
</dbReference>
<organism evidence="1 2">
    <name type="scientific">Piscinibacter gummiphilus</name>
    <dbReference type="NCBI Taxonomy" id="946333"/>
    <lineage>
        <taxon>Bacteria</taxon>
        <taxon>Pseudomonadati</taxon>
        <taxon>Pseudomonadota</taxon>
        <taxon>Betaproteobacteria</taxon>
        <taxon>Burkholderiales</taxon>
        <taxon>Sphaerotilaceae</taxon>
        <taxon>Piscinibacter</taxon>
    </lineage>
</organism>
<protein>
    <submittedName>
        <fullName evidence="1">Phosphoglycerate mutase</fullName>
    </submittedName>
</protein>
<reference evidence="1 2" key="1">
    <citation type="submission" date="2016-04" db="EMBL/GenBank/DDBJ databases">
        <title>Complete genome sequence of natural rubber-degrading, novel Gram-negative bacterium, Rhizobacter gummiphilus strain NS21.</title>
        <authorList>
            <person name="Tabata M."/>
            <person name="Kasai D."/>
            <person name="Fukuda M."/>
        </authorList>
    </citation>
    <scope>NUCLEOTIDE SEQUENCE [LARGE SCALE GENOMIC DNA]</scope>
    <source>
        <strain evidence="1 2">NS21</strain>
    </source>
</reference>